<keyword evidence="2" id="KW-0812">Transmembrane</keyword>
<dbReference type="OrthoDB" id="3688572at2759"/>
<reference evidence="3" key="1">
    <citation type="journal article" date="2020" name="Stud. Mycol.">
        <title>101 Dothideomycetes genomes: a test case for predicting lifestyles and emergence of pathogens.</title>
        <authorList>
            <person name="Haridas S."/>
            <person name="Albert R."/>
            <person name="Binder M."/>
            <person name="Bloem J."/>
            <person name="Labutti K."/>
            <person name="Salamov A."/>
            <person name="Andreopoulos B."/>
            <person name="Baker S."/>
            <person name="Barry K."/>
            <person name="Bills G."/>
            <person name="Bluhm B."/>
            <person name="Cannon C."/>
            <person name="Castanera R."/>
            <person name="Culley D."/>
            <person name="Daum C."/>
            <person name="Ezra D."/>
            <person name="Gonzalez J."/>
            <person name="Henrissat B."/>
            <person name="Kuo A."/>
            <person name="Liang C."/>
            <person name="Lipzen A."/>
            <person name="Lutzoni F."/>
            <person name="Magnuson J."/>
            <person name="Mondo S."/>
            <person name="Nolan M."/>
            <person name="Ohm R."/>
            <person name="Pangilinan J."/>
            <person name="Park H.-J."/>
            <person name="Ramirez L."/>
            <person name="Alfaro M."/>
            <person name="Sun H."/>
            <person name="Tritt A."/>
            <person name="Yoshinaga Y."/>
            <person name="Zwiers L.-H."/>
            <person name="Turgeon B."/>
            <person name="Goodwin S."/>
            <person name="Spatafora J."/>
            <person name="Crous P."/>
            <person name="Grigoriev I."/>
        </authorList>
    </citation>
    <scope>NUCLEOTIDE SEQUENCE</scope>
    <source>
        <strain evidence="3">CBS 125425</strain>
    </source>
</reference>
<protein>
    <submittedName>
        <fullName evidence="3">Uncharacterized protein</fullName>
    </submittedName>
</protein>
<organism evidence="3 4">
    <name type="scientific">Polyplosphaeria fusca</name>
    <dbReference type="NCBI Taxonomy" id="682080"/>
    <lineage>
        <taxon>Eukaryota</taxon>
        <taxon>Fungi</taxon>
        <taxon>Dikarya</taxon>
        <taxon>Ascomycota</taxon>
        <taxon>Pezizomycotina</taxon>
        <taxon>Dothideomycetes</taxon>
        <taxon>Pleosporomycetidae</taxon>
        <taxon>Pleosporales</taxon>
        <taxon>Tetraplosphaeriaceae</taxon>
        <taxon>Polyplosphaeria</taxon>
    </lineage>
</organism>
<gene>
    <name evidence="3" type="ORF">EJ04DRAFT_581660</name>
</gene>
<keyword evidence="2" id="KW-1133">Transmembrane helix</keyword>
<comment type="caution">
    <text evidence="3">The sequence shown here is derived from an EMBL/GenBank/DDBJ whole genome shotgun (WGS) entry which is preliminary data.</text>
</comment>
<evidence type="ECO:0000256" key="1">
    <source>
        <dbReference type="SAM" id="MobiDB-lite"/>
    </source>
</evidence>
<feature type="region of interest" description="Disordered" evidence="1">
    <location>
        <begin position="1"/>
        <end position="29"/>
    </location>
</feature>
<feature type="transmembrane region" description="Helical" evidence="2">
    <location>
        <begin position="87"/>
        <end position="108"/>
    </location>
</feature>
<keyword evidence="2" id="KW-0472">Membrane</keyword>
<evidence type="ECO:0000313" key="3">
    <source>
        <dbReference type="EMBL" id="KAF2727993.1"/>
    </source>
</evidence>
<sequence>MKVAPSRQRPRCEALPKAHQSAPPRHHRQNTLPAVTTQATHLTQSLLLARFLRAYSSSAFPNRLPLPLRSSHPNVAGNTFIMKALNFALIAGILAVVAVVGVAVPTVLVPRHGDVDSSHPLIRAQPTDVTIVMGNTLVNVADRTGPWLYGTVWAALDSITKAMAEGNPSIDHFNYDQQVYRDGGLHPDTLRIDVIGGTWDNNDQLRKLMIGSIAAAAQWSTMDKKNCFDWTADGKKGTHCAMGGAITVDAGPYYLTARFSSENQVGTFDCIAPVAKISEVLNDLVPEYQKTLKASSIELIVWCPDNQVTHGDKVKKDVLQARDFPVSLLVNLGNKVTNVGNHTGSPFYDLVWKALEVITHGKKQINTPSKFRDRPNSRSFPQQYYKKDSLFKDQFTVTVEEGYFDTDEIRKLLIGSVAAAAEKSSTDAKNCYKWQLPNGGGNGTFCSIGDTVTVRIGRWYMNVRFSAAAIGTFDCVAVVEATKKSIDKLIPEYNAALGVEAYSVVACTNVAVTHGVMGIDGKPTGELDECGQLTEDANGVPYPI</sequence>
<dbReference type="EMBL" id="ML996301">
    <property type="protein sequence ID" value="KAF2727993.1"/>
    <property type="molecule type" value="Genomic_DNA"/>
</dbReference>
<dbReference type="Proteomes" id="UP000799444">
    <property type="component" value="Unassembled WGS sequence"/>
</dbReference>
<proteinExistence type="predicted"/>
<keyword evidence="4" id="KW-1185">Reference proteome</keyword>
<accession>A0A9P4UWN3</accession>
<dbReference type="AlphaFoldDB" id="A0A9P4UWN3"/>
<evidence type="ECO:0000313" key="4">
    <source>
        <dbReference type="Proteomes" id="UP000799444"/>
    </source>
</evidence>
<name>A0A9P4UWN3_9PLEO</name>
<evidence type="ECO:0000256" key="2">
    <source>
        <dbReference type="SAM" id="Phobius"/>
    </source>
</evidence>